<accession>F9X9B8</accession>
<keyword evidence="3" id="KW-1185">Reference proteome</keyword>
<dbReference type="AlphaFoldDB" id="F9X9B8"/>
<feature type="region of interest" description="Disordered" evidence="1">
    <location>
        <begin position="1"/>
        <end position="33"/>
    </location>
</feature>
<proteinExistence type="predicted"/>
<evidence type="ECO:0000313" key="3">
    <source>
        <dbReference type="Proteomes" id="UP000008062"/>
    </source>
</evidence>
<protein>
    <submittedName>
        <fullName evidence="2">Uncharacterized protein</fullName>
    </submittedName>
</protein>
<name>F9X9B8_ZYMTI</name>
<dbReference type="GeneID" id="13400659"/>
<evidence type="ECO:0000313" key="2">
    <source>
        <dbReference type="EMBL" id="EGP87847.1"/>
    </source>
</evidence>
<dbReference type="KEGG" id="ztr:MYCGRDRAFT_92349"/>
<dbReference type="HOGENOM" id="CLU_1225618_0_0_1"/>
<gene>
    <name evidence="2" type="ORF">MYCGRDRAFT_92349</name>
</gene>
<dbReference type="Proteomes" id="UP000008062">
    <property type="component" value="Chromosome 4"/>
</dbReference>
<sequence>MELKENRDGQSKGGQKREQKVGRRVASGKGNEEYGLGACVSVPLYPEATRSAKVAVADDNLSTTEEILAKFARQEKSDRQVAAIRDLTEKKRAAKKTSDSAGINEDDAGAEVGDGLEADREIKTEEDEYMTAEEASTGSLATTSGAVEGYNSNGDAEYRRGQATVELVLESVPVLTEEQIRHKAKLRKRKEKRQAIQKANEDWKKAQKKGKGKKTRRDAGIKQEQN</sequence>
<feature type="compositionally biased region" description="Polar residues" evidence="1">
    <location>
        <begin position="134"/>
        <end position="154"/>
    </location>
</feature>
<reference evidence="2 3" key="1">
    <citation type="journal article" date="2011" name="PLoS Genet.">
        <title>Finished genome of the fungal wheat pathogen Mycosphaerella graminicola reveals dispensome structure, chromosome plasticity, and stealth pathogenesis.</title>
        <authorList>
            <person name="Goodwin S.B."/>
            <person name="Ben M'barek S."/>
            <person name="Dhillon B."/>
            <person name="Wittenberg A.H.J."/>
            <person name="Crane C.F."/>
            <person name="Hane J.K."/>
            <person name="Foster A.J."/>
            <person name="Van der Lee T.A.J."/>
            <person name="Grimwood J."/>
            <person name="Aerts A."/>
            <person name="Antoniw J."/>
            <person name="Bailey A."/>
            <person name="Bluhm B."/>
            <person name="Bowler J."/>
            <person name="Bristow J."/>
            <person name="van der Burgt A."/>
            <person name="Canto-Canche B."/>
            <person name="Churchill A.C.L."/>
            <person name="Conde-Ferraez L."/>
            <person name="Cools H.J."/>
            <person name="Coutinho P.M."/>
            <person name="Csukai M."/>
            <person name="Dehal P."/>
            <person name="De Wit P."/>
            <person name="Donzelli B."/>
            <person name="van de Geest H.C."/>
            <person name="van Ham R.C.H.J."/>
            <person name="Hammond-Kosack K.E."/>
            <person name="Henrissat B."/>
            <person name="Kilian A."/>
            <person name="Kobayashi A.K."/>
            <person name="Koopmann E."/>
            <person name="Kourmpetis Y."/>
            <person name="Kuzniar A."/>
            <person name="Lindquist E."/>
            <person name="Lombard V."/>
            <person name="Maliepaard C."/>
            <person name="Martins N."/>
            <person name="Mehrabi R."/>
            <person name="Nap J.P.H."/>
            <person name="Ponomarenko A."/>
            <person name="Rudd J.J."/>
            <person name="Salamov A."/>
            <person name="Schmutz J."/>
            <person name="Schouten H.J."/>
            <person name="Shapiro H."/>
            <person name="Stergiopoulos I."/>
            <person name="Torriani S.F.F."/>
            <person name="Tu H."/>
            <person name="de Vries R.P."/>
            <person name="Waalwijk C."/>
            <person name="Ware S.B."/>
            <person name="Wiebenga A."/>
            <person name="Zwiers L.-H."/>
            <person name="Oliver R.P."/>
            <person name="Grigoriev I.V."/>
            <person name="Kema G.H.J."/>
        </authorList>
    </citation>
    <scope>NUCLEOTIDE SEQUENCE [LARGE SCALE GENOMIC DNA]</scope>
    <source>
        <strain evidence="3">CBS 115943 / IPO323</strain>
    </source>
</reference>
<feature type="compositionally biased region" description="Basic and acidic residues" evidence="1">
    <location>
        <begin position="1"/>
        <end position="21"/>
    </location>
</feature>
<feature type="region of interest" description="Disordered" evidence="1">
    <location>
        <begin position="179"/>
        <end position="226"/>
    </location>
</feature>
<dbReference type="InParanoid" id="F9X9B8"/>
<feature type="compositionally biased region" description="Basic residues" evidence="1">
    <location>
        <begin position="182"/>
        <end position="192"/>
    </location>
</feature>
<dbReference type="RefSeq" id="XP_003852871.1">
    <property type="nucleotide sequence ID" value="XM_003852823.1"/>
</dbReference>
<feature type="compositionally biased region" description="Basic and acidic residues" evidence="1">
    <location>
        <begin position="217"/>
        <end position="226"/>
    </location>
</feature>
<feature type="region of interest" description="Disordered" evidence="1">
    <location>
        <begin position="89"/>
        <end position="155"/>
    </location>
</feature>
<organism evidence="2 3">
    <name type="scientific">Zymoseptoria tritici (strain CBS 115943 / IPO323)</name>
    <name type="common">Speckled leaf blotch fungus</name>
    <name type="synonym">Septoria tritici</name>
    <dbReference type="NCBI Taxonomy" id="336722"/>
    <lineage>
        <taxon>Eukaryota</taxon>
        <taxon>Fungi</taxon>
        <taxon>Dikarya</taxon>
        <taxon>Ascomycota</taxon>
        <taxon>Pezizomycotina</taxon>
        <taxon>Dothideomycetes</taxon>
        <taxon>Dothideomycetidae</taxon>
        <taxon>Mycosphaerellales</taxon>
        <taxon>Mycosphaerellaceae</taxon>
        <taxon>Zymoseptoria</taxon>
    </lineage>
</organism>
<dbReference type="EMBL" id="CM001199">
    <property type="protein sequence ID" value="EGP87847.1"/>
    <property type="molecule type" value="Genomic_DNA"/>
</dbReference>
<feature type="compositionally biased region" description="Basic residues" evidence="1">
    <location>
        <begin position="206"/>
        <end position="216"/>
    </location>
</feature>
<evidence type="ECO:0000256" key="1">
    <source>
        <dbReference type="SAM" id="MobiDB-lite"/>
    </source>
</evidence>